<dbReference type="Proteomes" id="UP000025227">
    <property type="component" value="Unplaced"/>
</dbReference>
<dbReference type="OrthoDB" id="410104at2759"/>
<accession>A0A7I4Z186</accession>
<evidence type="ECO:0000313" key="1">
    <source>
        <dbReference type="Proteomes" id="UP000025227"/>
    </source>
</evidence>
<protein>
    <submittedName>
        <fullName evidence="2">Transcriptional regulator</fullName>
    </submittedName>
</protein>
<name>A0A7I4Z186_HAECO</name>
<reference evidence="2" key="1">
    <citation type="submission" date="2020-12" db="UniProtKB">
        <authorList>
            <consortium name="WormBaseParasite"/>
        </authorList>
    </citation>
    <scope>IDENTIFICATION</scope>
    <source>
        <strain evidence="2">MHco3</strain>
    </source>
</reference>
<keyword evidence="1" id="KW-1185">Reference proteome</keyword>
<sequence length="99" mass="11120">MESIQAVTQLIARSQEYRLPLALLFVDYKKAIDSVEINAVSNALAQAVVDSAYVHLLEQCLSNTSTSIQLFERKLKRAEHDYQNHFETKSEKTGCKGSS</sequence>
<evidence type="ECO:0000313" key="2">
    <source>
        <dbReference type="WBParaSite" id="HCON_00176110-00001"/>
    </source>
</evidence>
<dbReference type="AlphaFoldDB" id="A0A7I4Z186"/>
<proteinExistence type="predicted"/>
<dbReference type="WBParaSite" id="HCON_00176110-00001">
    <property type="protein sequence ID" value="HCON_00176110-00001"/>
    <property type="gene ID" value="HCON_00176110"/>
</dbReference>
<organism evidence="1 2">
    <name type="scientific">Haemonchus contortus</name>
    <name type="common">Barber pole worm</name>
    <dbReference type="NCBI Taxonomy" id="6289"/>
    <lineage>
        <taxon>Eukaryota</taxon>
        <taxon>Metazoa</taxon>
        <taxon>Ecdysozoa</taxon>
        <taxon>Nematoda</taxon>
        <taxon>Chromadorea</taxon>
        <taxon>Rhabditida</taxon>
        <taxon>Rhabditina</taxon>
        <taxon>Rhabditomorpha</taxon>
        <taxon>Strongyloidea</taxon>
        <taxon>Trichostrongylidae</taxon>
        <taxon>Haemonchus</taxon>
    </lineage>
</organism>